<reference evidence="2 3" key="1">
    <citation type="submission" date="2024-09" db="EMBL/GenBank/DDBJ databases">
        <authorList>
            <person name="Pan X."/>
        </authorList>
    </citation>
    <scope>NUCLEOTIDE SEQUENCE [LARGE SCALE GENOMIC DNA]</scope>
    <source>
        <strain evidence="2 3">B2969</strain>
    </source>
</reference>
<comment type="caution">
    <text evidence="2">The sequence shown here is derived from an EMBL/GenBank/DDBJ whole genome shotgun (WGS) entry which is preliminary data.</text>
</comment>
<sequence>MKELQAAEERRTAAQLEAAERPDDVDAQQRLRQAEEKVARKLAAYDSSPRGQSDLRSAIAAAADPSAIAVDELRTRLAIGRITRVDQKRALARSRGGSAVEESREADKALRRLRHPAPPAEISETPALGFYVLTDTGADRYTAASAARTAAIAAGAPNFYDAQTGDQVVLHRGER</sequence>
<proteinExistence type="predicted"/>
<evidence type="ECO:0000256" key="1">
    <source>
        <dbReference type="SAM" id="MobiDB-lite"/>
    </source>
</evidence>
<feature type="region of interest" description="Disordered" evidence="1">
    <location>
        <begin position="91"/>
        <end position="121"/>
    </location>
</feature>
<evidence type="ECO:0000313" key="2">
    <source>
        <dbReference type="EMBL" id="MFH8253079.1"/>
    </source>
</evidence>
<feature type="compositionally biased region" description="Basic and acidic residues" evidence="1">
    <location>
        <begin position="101"/>
        <end position="110"/>
    </location>
</feature>
<dbReference type="Proteomes" id="UP001610861">
    <property type="component" value="Unassembled WGS sequence"/>
</dbReference>
<dbReference type="EMBL" id="JBIQWL010000015">
    <property type="protein sequence ID" value="MFH8253079.1"/>
    <property type="molecule type" value="Genomic_DNA"/>
</dbReference>
<evidence type="ECO:0000313" key="3">
    <source>
        <dbReference type="Proteomes" id="UP001610861"/>
    </source>
</evidence>
<name>A0ABW7QIE9_9MICO</name>
<feature type="region of interest" description="Disordered" evidence="1">
    <location>
        <begin position="1"/>
        <end position="31"/>
    </location>
</feature>
<accession>A0ABW7QIE9</accession>
<protein>
    <submittedName>
        <fullName evidence="2">Uncharacterized protein</fullName>
    </submittedName>
</protein>
<organism evidence="2 3">
    <name type="scientific">Microbacterium alkaliflavum</name>
    <dbReference type="NCBI Taxonomy" id="3248839"/>
    <lineage>
        <taxon>Bacteria</taxon>
        <taxon>Bacillati</taxon>
        <taxon>Actinomycetota</taxon>
        <taxon>Actinomycetes</taxon>
        <taxon>Micrococcales</taxon>
        <taxon>Microbacteriaceae</taxon>
        <taxon>Microbacterium</taxon>
    </lineage>
</organism>
<keyword evidence="3" id="KW-1185">Reference proteome</keyword>
<gene>
    <name evidence="2" type="ORF">ACH3VR_22115</name>
</gene>